<evidence type="ECO:0000256" key="10">
    <source>
        <dbReference type="ARBA" id="ARBA00066427"/>
    </source>
</evidence>
<dbReference type="InterPro" id="IPR022644">
    <property type="entry name" value="De-COase2_N"/>
</dbReference>
<evidence type="ECO:0000259" key="15">
    <source>
        <dbReference type="Pfam" id="PF00278"/>
    </source>
</evidence>
<feature type="binding site" evidence="12">
    <location>
        <position position="343"/>
    </location>
    <ligand>
        <name>substrate</name>
    </ligand>
</feature>
<dbReference type="PRINTS" id="PR01181">
    <property type="entry name" value="DAPDCRBXLASE"/>
</dbReference>
<evidence type="ECO:0000256" key="8">
    <source>
        <dbReference type="ARBA" id="ARBA00060643"/>
    </source>
</evidence>
<dbReference type="Gene3D" id="3.20.20.10">
    <property type="entry name" value="Alanine racemase"/>
    <property type="match status" value="1"/>
</dbReference>
<evidence type="ECO:0000256" key="14">
    <source>
        <dbReference type="RuleBase" id="RU003738"/>
    </source>
</evidence>
<feature type="active site" description="Proton donor" evidence="13">
    <location>
        <position position="342"/>
    </location>
</feature>
<dbReference type="InterPro" id="IPR029066">
    <property type="entry name" value="PLP-binding_barrel"/>
</dbReference>
<comment type="catalytic activity">
    <reaction evidence="7 12 14">
        <text>meso-2,6-diaminopimelate + H(+) = L-lysine + CO2</text>
        <dbReference type="Rhea" id="RHEA:15101"/>
        <dbReference type="ChEBI" id="CHEBI:15378"/>
        <dbReference type="ChEBI" id="CHEBI:16526"/>
        <dbReference type="ChEBI" id="CHEBI:32551"/>
        <dbReference type="ChEBI" id="CHEBI:57791"/>
        <dbReference type="EC" id="4.1.1.20"/>
    </reaction>
</comment>
<evidence type="ECO:0000259" key="16">
    <source>
        <dbReference type="Pfam" id="PF02784"/>
    </source>
</evidence>
<dbReference type="FunFam" id="2.40.37.10:FF:000003">
    <property type="entry name" value="Diaminopimelate decarboxylase"/>
    <property type="match status" value="1"/>
</dbReference>
<dbReference type="InterPro" id="IPR009006">
    <property type="entry name" value="Ala_racemase/Decarboxylase_C"/>
</dbReference>
<dbReference type="UniPathway" id="UPA00034">
    <property type="reaction ID" value="UER00027"/>
</dbReference>
<feature type="domain" description="Orn/DAP/Arg decarboxylase 2 N-terminal" evidence="16">
    <location>
        <begin position="38"/>
        <end position="279"/>
    </location>
</feature>
<evidence type="ECO:0000256" key="12">
    <source>
        <dbReference type="HAMAP-Rule" id="MF_02120"/>
    </source>
</evidence>
<dbReference type="InterPro" id="IPR000183">
    <property type="entry name" value="Orn/DAP/Arg_de-COase"/>
</dbReference>
<evidence type="ECO:0000313" key="17">
    <source>
        <dbReference type="EMBL" id="OGG06358.1"/>
    </source>
</evidence>
<feature type="binding site" evidence="12">
    <location>
        <position position="312"/>
    </location>
    <ligand>
        <name>substrate</name>
    </ligand>
</feature>
<evidence type="ECO:0000256" key="9">
    <source>
        <dbReference type="ARBA" id="ARBA00060983"/>
    </source>
</evidence>
<dbReference type="PANTHER" id="PTHR43727">
    <property type="entry name" value="DIAMINOPIMELATE DECARBOXYLASE"/>
    <property type="match status" value="1"/>
</dbReference>
<evidence type="ECO:0000256" key="6">
    <source>
        <dbReference type="ARBA" id="ARBA00023239"/>
    </source>
</evidence>
<reference evidence="17 18" key="1">
    <citation type="journal article" date="2016" name="Nat. Commun.">
        <title>Thousands of microbial genomes shed light on interconnected biogeochemical processes in an aquifer system.</title>
        <authorList>
            <person name="Anantharaman K."/>
            <person name="Brown C.T."/>
            <person name="Hug L.A."/>
            <person name="Sharon I."/>
            <person name="Castelle C.J."/>
            <person name="Probst A.J."/>
            <person name="Thomas B.C."/>
            <person name="Singh A."/>
            <person name="Wilkins M.J."/>
            <person name="Karaoz U."/>
            <person name="Brodie E.L."/>
            <person name="Williams K.H."/>
            <person name="Hubbard S.S."/>
            <person name="Banfield J.F."/>
        </authorList>
    </citation>
    <scope>NUCLEOTIDE SEQUENCE [LARGE SCALE GENOMIC DNA]</scope>
</reference>
<comment type="subunit">
    <text evidence="12">Homodimer.</text>
</comment>
<keyword evidence="3 12" id="KW-0210">Decarboxylase</keyword>
<feature type="binding site" evidence="12">
    <location>
        <position position="316"/>
    </location>
    <ligand>
        <name>substrate</name>
    </ligand>
</feature>
<organism evidence="17 18">
    <name type="scientific">Candidatus Glassbacteria bacterium RIFCSPLOWO2_12_FULL_58_11</name>
    <dbReference type="NCBI Taxonomy" id="1817867"/>
    <lineage>
        <taxon>Bacteria</taxon>
        <taxon>Candidatus Glassiibacteriota</taxon>
    </lineage>
</organism>
<evidence type="ECO:0000256" key="1">
    <source>
        <dbReference type="ARBA" id="ARBA00001933"/>
    </source>
</evidence>
<dbReference type="Pfam" id="PF00278">
    <property type="entry name" value="Orn_DAP_Arg_deC"/>
    <property type="match status" value="1"/>
</dbReference>
<dbReference type="SUPFAM" id="SSF50621">
    <property type="entry name" value="Alanine racemase C-terminal domain-like"/>
    <property type="match status" value="1"/>
</dbReference>
<dbReference type="Proteomes" id="UP000179129">
    <property type="component" value="Unassembled WGS sequence"/>
</dbReference>
<dbReference type="GO" id="GO:0008836">
    <property type="term" value="F:diaminopimelate decarboxylase activity"/>
    <property type="evidence" value="ECO:0007669"/>
    <property type="project" value="UniProtKB-UniRule"/>
</dbReference>
<dbReference type="SUPFAM" id="SSF51419">
    <property type="entry name" value="PLP-binding barrel"/>
    <property type="match status" value="1"/>
</dbReference>
<proteinExistence type="inferred from homology"/>
<dbReference type="PRINTS" id="PR01179">
    <property type="entry name" value="ODADCRBXLASE"/>
</dbReference>
<feature type="modified residue" description="N6-(pyridoxal phosphate)lysine" evidence="12 13">
    <location>
        <position position="60"/>
    </location>
</feature>
<sequence length="413" mass="45477">MMEFTLRNDELYCEDVPLAEIAEKIGTPCFVYSTAALLKAYEDLDRAFSGVEHLICFSVKSNGNLAVLSLLSRHGAGMDIVSRGELFRSLKAGVPAERIVYSGVGKTREEIRYALESGILSFNVESLPELEALDREAGLLGKRAPVSLRINPDVESHTHEYTATGKKENKFGIPYAGALQAYAQAAGYRNLEIRGIDTHIGSQITSFEPFIQAFRKIADLFNTLRNKGFDLQFCDIGGGLGIAYRDETPLTAEQYASAVRPILEPLGCRIILEPGRFISGNAGVLLTRVIHFKQTGVRNFAVVDAGMNDLIRPSLYGAYHEILPVHANGGPEVKMDVVGPICESGDWLAKDRQLPKLKEGDLLCVNSAGAYSYTMSSNYNSRPRGAEVLVDGRKYRVVRRAETYDDLIRGEEV</sequence>
<dbReference type="EMBL" id="MFIX01000028">
    <property type="protein sequence ID" value="OGG06358.1"/>
    <property type="molecule type" value="Genomic_DNA"/>
</dbReference>
<evidence type="ECO:0000256" key="3">
    <source>
        <dbReference type="ARBA" id="ARBA00022793"/>
    </source>
</evidence>
<evidence type="ECO:0000256" key="2">
    <source>
        <dbReference type="ARBA" id="ARBA00022605"/>
    </source>
</evidence>
<dbReference type="NCBIfam" id="TIGR01048">
    <property type="entry name" value="lysA"/>
    <property type="match status" value="1"/>
</dbReference>
<feature type="binding site" evidence="12">
    <location>
        <position position="276"/>
    </location>
    <ligand>
        <name>substrate</name>
    </ligand>
</feature>
<feature type="binding site" evidence="12">
    <location>
        <position position="371"/>
    </location>
    <ligand>
        <name>pyridoxal 5'-phosphate</name>
        <dbReference type="ChEBI" id="CHEBI:597326"/>
    </ligand>
</feature>
<name>A0A1F5Z1N0_9BACT</name>
<dbReference type="InterPro" id="IPR022643">
    <property type="entry name" value="De-COase2_C"/>
</dbReference>
<dbReference type="PANTHER" id="PTHR43727:SF2">
    <property type="entry name" value="GROUP IV DECARBOXYLASE"/>
    <property type="match status" value="1"/>
</dbReference>
<protein>
    <recommendedName>
        <fullName evidence="11 12">Diaminopimelate decarboxylase</fullName>
        <shortName evidence="12">DAP decarboxylase</shortName>
        <shortName evidence="12">DAPDC</shortName>
        <ecNumber evidence="10 12">4.1.1.20</ecNumber>
    </recommendedName>
</protein>
<dbReference type="EC" id="4.1.1.20" evidence="10 12"/>
<gene>
    <name evidence="12" type="primary">lysA</name>
    <name evidence="17" type="ORF">A3F83_13520</name>
</gene>
<feature type="domain" description="Orn/DAP/Arg decarboxylase 2 C-terminal" evidence="15">
    <location>
        <begin position="30"/>
        <end position="369"/>
    </location>
</feature>
<dbReference type="InterPro" id="IPR002986">
    <property type="entry name" value="DAP_deCOOHase_LysA"/>
</dbReference>
<dbReference type="Pfam" id="PF02784">
    <property type="entry name" value="Orn_Arg_deC_N"/>
    <property type="match status" value="1"/>
</dbReference>
<feature type="binding site" evidence="12">
    <location>
        <position position="371"/>
    </location>
    <ligand>
        <name>substrate</name>
    </ligand>
</feature>
<dbReference type="AlphaFoldDB" id="A0A1F5Z1N0"/>
<dbReference type="GO" id="GO:0030170">
    <property type="term" value="F:pyridoxal phosphate binding"/>
    <property type="evidence" value="ECO:0007669"/>
    <property type="project" value="UniProtKB-UniRule"/>
</dbReference>
<evidence type="ECO:0000313" key="18">
    <source>
        <dbReference type="Proteomes" id="UP000179129"/>
    </source>
</evidence>
<dbReference type="STRING" id="1817867.A3F83_13520"/>
<accession>A0A1F5Z1N0</accession>
<evidence type="ECO:0000256" key="13">
    <source>
        <dbReference type="PIRSR" id="PIRSR600183-50"/>
    </source>
</evidence>
<comment type="pathway">
    <text evidence="8 12 14">Amino-acid biosynthesis; L-lysine biosynthesis via DAP pathway; L-lysine from DL-2,6-diaminopimelate: step 1/1.</text>
</comment>
<comment type="similarity">
    <text evidence="9 12">Belongs to the Orn/Lys/Arg decarboxylase class-II family. LysA subfamily.</text>
</comment>
<comment type="cofactor">
    <cofactor evidence="1 12 13 14">
        <name>pyridoxal 5'-phosphate</name>
        <dbReference type="ChEBI" id="CHEBI:597326"/>
    </cofactor>
</comment>
<evidence type="ECO:0000256" key="7">
    <source>
        <dbReference type="ARBA" id="ARBA00050464"/>
    </source>
</evidence>
<keyword evidence="5 12" id="KW-0457">Lysine biosynthesis</keyword>
<comment type="function">
    <text evidence="12">Specifically catalyzes the decarboxylation of meso-diaminopimelate (meso-DAP) to L-lysine.</text>
</comment>
<dbReference type="CDD" id="cd06828">
    <property type="entry name" value="PLPDE_III_DapDC"/>
    <property type="match status" value="1"/>
</dbReference>
<keyword evidence="2 12" id="KW-0028">Amino-acid biosynthesis</keyword>
<evidence type="ECO:0000256" key="11">
    <source>
        <dbReference type="ARBA" id="ARBA00074972"/>
    </source>
</evidence>
<feature type="binding site" evidence="12">
    <location>
        <begin position="273"/>
        <end position="276"/>
    </location>
    <ligand>
        <name>pyridoxal 5'-phosphate</name>
        <dbReference type="ChEBI" id="CHEBI:597326"/>
    </ligand>
</feature>
<dbReference type="GO" id="GO:0009089">
    <property type="term" value="P:lysine biosynthetic process via diaminopimelate"/>
    <property type="evidence" value="ECO:0007669"/>
    <property type="project" value="UniProtKB-UniRule"/>
</dbReference>
<dbReference type="HAMAP" id="MF_02120">
    <property type="entry name" value="LysA"/>
    <property type="match status" value="1"/>
</dbReference>
<evidence type="ECO:0000256" key="4">
    <source>
        <dbReference type="ARBA" id="ARBA00022898"/>
    </source>
</evidence>
<keyword evidence="6 12" id="KW-0456">Lyase</keyword>
<dbReference type="Gene3D" id="2.40.37.10">
    <property type="entry name" value="Lyase, Ornithine Decarboxylase, Chain A, domain 1"/>
    <property type="match status" value="1"/>
</dbReference>
<evidence type="ECO:0000256" key="5">
    <source>
        <dbReference type="ARBA" id="ARBA00023154"/>
    </source>
</evidence>
<keyword evidence="4 12" id="KW-0663">Pyridoxal phosphate</keyword>
<comment type="caution">
    <text evidence="17">The sequence shown here is derived from an EMBL/GenBank/DDBJ whole genome shotgun (WGS) entry which is preliminary data.</text>
</comment>
<dbReference type="FunFam" id="3.20.20.10:FF:000003">
    <property type="entry name" value="Diaminopimelate decarboxylase"/>
    <property type="match status" value="1"/>
</dbReference>
<feature type="binding site" evidence="12">
    <location>
        <position position="239"/>
    </location>
    <ligand>
        <name>pyridoxal 5'-phosphate</name>
        <dbReference type="ChEBI" id="CHEBI:597326"/>
    </ligand>
</feature>